<feature type="compositionally biased region" description="Polar residues" evidence="3">
    <location>
        <begin position="405"/>
        <end position="415"/>
    </location>
</feature>
<protein>
    <recommendedName>
        <fullName evidence="5">MAM domain-containing protein</fullName>
    </recommendedName>
</protein>
<dbReference type="Proteomes" id="UP000190037">
    <property type="component" value="Unassembled WGS sequence"/>
</dbReference>
<dbReference type="AlphaFoldDB" id="A0A1T3NJZ6"/>
<comment type="caution">
    <text evidence="6">The sequence shown here is derived from an EMBL/GenBank/DDBJ whole genome shotgun (WGS) entry which is preliminary data.</text>
</comment>
<dbReference type="InterPro" id="IPR015919">
    <property type="entry name" value="Cadherin-like_sf"/>
</dbReference>
<dbReference type="Pfam" id="PF05345">
    <property type="entry name" value="He_PIG"/>
    <property type="match status" value="1"/>
</dbReference>
<accession>A0A1T3NJZ6</accession>
<dbReference type="Gene3D" id="2.60.40.10">
    <property type="entry name" value="Immunoglobulins"/>
    <property type="match status" value="1"/>
</dbReference>
<evidence type="ECO:0000256" key="4">
    <source>
        <dbReference type="SAM" id="SignalP"/>
    </source>
</evidence>
<dbReference type="InterPro" id="IPR013783">
    <property type="entry name" value="Ig-like_fold"/>
</dbReference>
<dbReference type="InterPro" id="IPR007312">
    <property type="entry name" value="Phosphoesterase"/>
</dbReference>
<keyword evidence="4" id="KW-0732">Signal</keyword>
<dbReference type="InterPro" id="IPR000998">
    <property type="entry name" value="MAM_dom"/>
</dbReference>
<dbReference type="SUPFAM" id="SSF49313">
    <property type="entry name" value="Cadherin-like"/>
    <property type="match status" value="1"/>
</dbReference>
<dbReference type="EMBL" id="MWQN01000004">
    <property type="protein sequence ID" value="OPC77094.1"/>
    <property type="molecule type" value="Genomic_DNA"/>
</dbReference>
<dbReference type="Gene3D" id="2.60.120.200">
    <property type="match status" value="1"/>
</dbReference>
<keyword evidence="7" id="KW-1185">Reference proteome</keyword>
<dbReference type="InterPro" id="IPR017850">
    <property type="entry name" value="Alkaline_phosphatase_core_sf"/>
</dbReference>
<proteinExistence type="predicted"/>
<evidence type="ECO:0000259" key="5">
    <source>
        <dbReference type="PROSITE" id="PS50060"/>
    </source>
</evidence>
<organism evidence="6 7">
    <name type="scientific">Embleya scabrispora</name>
    <dbReference type="NCBI Taxonomy" id="159449"/>
    <lineage>
        <taxon>Bacteria</taxon>
        <taxon>Bacillati</taxon>
        <taxon>Actinomycetota</taxon>
        <taxon>Actinomycetes</taxon>
        <taxon>Kitasatosporales</taxon>
        <taxon>Streptomycetaceae</taxon>
        <taxon>Embleya</taxon>
    </lineage>
</organism>
<dbReference type="GO" id="GO:0042578">
    <property type="term" value="F:phosphoric ester hydrolase activity"/>
    <property type="evidence" value="ECO:0007669"/>
    <property type="project" value="UniProtKB-ARBA"/>
</dbReference>
<keyword evidence="2" id="KW-0843">Virulence</keyword>
<dbReference type="STRING" id="159449.B4N89_41745"/>
<sequence length="572" mass="59286">MRIKRVPATLGFPALALLVAATASLSPAANATERHAATPAAAMSSSAVPEFDHVVVVLFENTNYETIKGSSKAPYFNSLAAQGTLFTNSFGITHPSQPNYIGLFSGSQHGVTGDDCTDLSGDNLGQQLAAVGKTFKAYSEGLPSAGSRTCKSGKYRRKHAPWASFAGTAGSSTHVPFSSFPSDYAKLPDVSFVVPDMCNDMHDCSTGTGDTWLKRNLDGYVQWAKTHNSLLITTFDEDDFRSVNQIHTVFVGQNVKAGYQSPTQINHYSVLRTLEDMHGLPPLGEATRKTAVTDAWSATAGPVITAPGNQGATAGTATTLQLSASGGTAPYTWAATGLPAGLSLDPTLGRVSGTPTTPGTASVTVTAKDAAGAVATTSFTWTVRPAGSGSVLFDDDFEADRGWTVNASGTDTATSGAWERGDPDETRSTYGPKQVKQLGTTVSGTNALSTGARAGAEYGANDLDGGASSVRSPAITLPAGATAPNLRFSYNLATGDNSGADDHFRVRVLDGTQATTVFERNGTATEVAGTWQVANVDLSAFAGRTVRVEIEAADAGTASLIEAQVDDVTITG</sequence>
<evidence type="ECO:0000256" key="1">
    <source>
        <dbReference type="ARBA" id="ARBA00022801"/>
    </source>
</evidence>
<feature type="domain" description="MAM" evidence="5">
    <location>
        <begin position="389"/>
        <end position="572"/>
    </location>
</feature>
<gene>
    <name evidence="6" type="ORF">B4N89_41745</name>
</gene>
<dbReference type="GO" id="GO:0016020">
    <property type="term" value="C:membrane"/>
    <property type="evidence" value="ECO:0007669"/>
    <property type="project" value="InterPro"/>
</dbReference>
<dbReference type="PANTHER" id="PTHR31956:SF1">
    <property type="entry name" value="NON-SPECIFIC PHOSPHOLIPASE C1"/>
    <property type="match status" value="1"/>
</dbReference>
<dbReference type="Pfam" id="PF04185">
    <property type="entry name" value="Phosphoesterase"/>
    <property type="match status" value="1"/>
</dbReference>
<evidence type="ECO:0000313" key="7">
    <source>
        <dbReference type="Proteomes" id="UP000190037"/>
    </source>
</evidence>
<feature type="chain" id="PRO_5039275875" description="MAM domain-containing protein" evidence="4">
    <location>
        <begin position="32"/>
        <end position="572"/>
    </location>
</feature>
<feature type="signal peptide" evidence="4">
    <location>
        <begin position="1"/>
        <end position="31"/>
    </location>
</feature>
<dbReference type="PANTHER" id="PTHR31956">
    <property type="entry name" value="NON-SPECIFIC PHOSPHOLIPASE C4-RELATED"/>
    <property type="match status" value="1"/>
</dbReference>
<evidence type="ECO:0000313" key="6">
    <source>
        <dbReference type="EMBL" id="OPC77094.1"/>
    </source>
</evidence>
<reference evidence="6 7" key="1">
    <citation type="submission" date="2017-03" db="EMBL/GenBank/DDBJ databases">
        <title>Draft genome sequence of Streptomyces scabrisporus NF3, endophyte isolated from Amphipterygium adstringens.</title>
        <authorList>
            <person name="Vazquez M."/>
            <person name="Ceapa C.D."/>
            <person name="Rodriguez Luna D."/>
            <person name="Sanchez Esquivel S."/>
        </authorList>
    </citation>
    <scope>NUCLEOTIDE SEQUENCE [LARGE SCALE GENOMIC DNA]</scope>
    <source>
        <strain evidence="6 7">NF3</strain>
    </source>
</reference>
<keyword evidence="1" id="KW-0378">Hydrolase</keyword>
<dbReference type="PROSITE" id="PS50060">
    <property type="entry name" value="MAM_2"/>
    <property type="match status" value="1"/>
</dbReference>
<dbReference type="GO" id="GO:0005509">
    <property type="term" value="F:calcium ion binding"/>
    <property type="evidence" value="ECO:0007669"/>
    <property type="project" value="InterPro"/>
</dbReference>
<dbReference type="SUPFAM" id="SSF53649">
    <property type="entry name" value="Alkaline phosphatase-like"/>
    <property type="match status" value="1"/>
</dbReference>
<dbReference type="GO" id="GO:0005975">
    <property type="term" value="P:carbohydrate metabolic process"/>
    <property type="evidence" value="ECO:0007669"/>
    <property type="project" value="UniProtKB-ARBA"/>
</dbReference>
<evidence type="ECO:0000256" key="3">
    <source>
        <dbReference type="SAM" id="MobiDB-lite"/>
    </source>
</evidence>
<name>A0A1T3NJZ6_9ACTN</name>
<evidence type="ECO:0000256" key="2">
    <source>
        <dbReference type="ARBA" id="ARBA00023026"/>
    </source>
</evidence>
<feature type="region of interest" description="Disordered" evidence="3">
    <location>
        <begin position="404"/>
        <end position="431"/>
    </location>
</feature>